<gene>
    <name evidence="1" type="ORF">PG999_004474</name>
</gene>
<accession>A0AAW0QZH9</accession>
<protein>
    <submittedName>
        <fullName evidence="1">Uncharacterized protein</fullName>
    </submittedName>
</protein>
<evidence type="ECO:0000313" key="1">
    <source>
        <dbReference type="EMBL" id="KAK8120354.1"/>
    </source>
</evidence>
<sequence>MEFLFMSQSNTQSQNLSEASRFKAEALDELWNTTSWDDAKALVERSPALKTLGIDQWIKTNSAIQRQHQGNHQTSSTGPNGAQMSDIREIKEETNNEKHVRLLFHVRDLKAPDWQGYHQRDLDMKKIRNLHIAATKRAKQQPKCLNNISFTYYKEISEYKRKMDRKESATPTTVLILTASPLQAAESDAIMKFQKDNDVSMFKRRGNETVEGQGTQFCISTLAFGQFIDKANMKYYVNIDDHFPGEDDINDLIPVNDTMLAKFGLSAKSWMKLLNAHNPTIDNMKFKKEEEKYGTEPLVTNDQDPLTMPSLIDIKRAFGLVDESEEEAD</sequence>
<keyword evidence="2" id="KW-1185">Reference proteome</keyword>
<comment type="caution">
    <text evidence="1">The sequence shown here is derived from an EMBL/GenBank/DDBJ whole genome shotgun (WGS) entry which is preliminary data.</text>
</comment>
<dbReference type="EMBL" id="JAQQWP010000004">
    <property type="protein sequence ID" value="KAK8120354.1"/>
    <property type="molecule type" value="Genomic_DNA"/>
</dbReference>
<evidence type="ECO:0000313" key="2">
    <source>
        <dbReference type="Proteomes" id="UP001392437"/>
    </source>
</evidence>
<organism evidence="1 2">
    <name type="scientific">Apiospora kogelbergensis</name>
    <dbReference type="NCBI Taxonomy" id="1337665"/>
    <lineage>
        <taxon>Eukaryota</taxon>
        <taxon>Fungi</taxon>
        <taxon>Dikarya</taxon>
        <taxon>Ascomycota</taxon>
        <taxon>Pezizomycotina</taxon>
        <taxon>Sordariomycetes</taxon>
        <taxon>Xylariomycetidae</taxon>
        <taxon>Amphisphaeriales</taxon>
        <taxon>Apiosporaceae</taxon>
        <taxon>Apiospora</taxon>
    </lineage>
</organism>
<proteinExistence type="predicted"/>
<dbReference type="Proteomes" id="UP001392437">
    <property type="component" value="Unassembled WGS sequence"/>
</dbReference>
<dbReference type="AlphaFoldDB" id="A0AAW0QZH9"/>
<name>A0AAW0QZH9_9PEZI</name>
<reference evidence="1 2" key="1">
    <citation type="submission" date="2023-01" db="EMBL/GenBank/DDBJ databases">
        <title>Analysis of 21 Apiospora genomes using comparative genomics revels a genus with tremendous synthesis potential of carbohydrate active enzymes and secondary metabolites.</title>
        <authorList>
            <person name="Sorensen T."/>
        </authorList>
    </citation>
    <scope>NUCLEOTIDE SEQUENCE [LARGE SCALE GENOMIC DNA]</scope>
    <source>
        <strain evidence="1 2">CBS 117206</strain>
    </source>
</reference>